<keyword evidence="2" id="KW-0808">Transferase</keyword>
<dbReference type="Gene3D" id="6.10.140.2220">
    <property type="match status" value="1"/>
</dbReference>
<dbReference type="PANTHER" id="PTHR46402:SF2">
    <property type="entry name" value="HISTONE-LYSINE N-TRIMETHYLTRANSFERASE SMYD5"/>
    <property type="match status" value="1"/>
</dbReference>
<dbReference type="InterPro" id="IPR001214">
    <property type="entry name" value="SET_dom"/>
</dbReference>
<comment type="catalytic activity">
    <reaction evidence="6">
        <text>L-lysyl-[histone] + S-adenosyl-L-methionine = N(6)-methyl-L-lysyl-[histone] + S-adenosyl-L-homocysteine + H(+)</text>
        <dbReference type="Rhea" id="RHEA:10024"/>
        <dbReference type="Rhea" id="RHEA-COMP:9845"/>
        <dbReference type="Rhea" id="RHEA-COMP:9846"/>
        <dbReference type="ChEBI" id="CHEBI:15378"/>
        <dbReference type="ChEBI" id="CHEBI:29969"/>
        <dbReference type="ChEBI" id="CHEBI:57856"/>
        <dbReference type="ChEBI" id="CHEBI:59789"/>
        <dbReference type="ChEBI" id="CHEBI:61929"/>
    </reaction>
    <physiologicalReaction direction="left-to-right" evidence="6">
        <dbReference type="Rhea" id="RHEA:10025"/>
    </physiologicalReaction>
</comment>
<evidence type="ECO:0000313" key="9">
    <source>
        <dbReference type="Proteomes" id="UP001465976"/>
    </source>
</evidence>
<evidence type="ECO:0000256" key="2">
    <source>
        <dbReference type="ARBA" id="ARBA00022679"/>
    </source>
</evidence>
<dbReference type="PANTHER" id="PTHR46402">
    <property type="entry name" value="SET AND MYND DOMAIN-CONTAINING PROTEIN 5"/>
    <property type="match status" value="1"/>
</dbReference>
<organism evidence="8 9">
    <name type="scientific">Marasmius crinis-equi</name>
    <dbReference type="NCBI Taxonomy" id="585013"/>
    <lineage>
        <taxon>Eukaryota</taxon>
        <taxon>Fungi</taxon>
        <taxon>Dikarya</taxon>
        <taxon>Basidiomycota</taxon>
        <taxon>Agaricomycotina</taxon>
        <taxon>Agaricomycetes</taxon>
        <taxon>Agaricomycetidae</taxon>
        <taxon>Agaricales</taxon>
        <taxon>Marasmiineae</taxon>
        <taxon>Marasmiaceae</taxon>
        <taxon>Marasmius</taxon>
    </lineage>
</organism>
<keyword evidence="3" id="KW-0949">S-adenosyl-L-methionine</keyword>
<dbReference type="SMART" id="SM00317">
    <property type="entry name" value="SET"/>
    <property type="match status" value="1"/>
</dbReference>
<dbReference type="Proteomes" id="UP001465976">
    <property type="component" value="Unassembled WGS sequence"/>
</dbReference>
<keyword evidence="9" id="KW-1185">Reference proteome</keyword>
<dbReference type="InterPro" id="IPR046341">
    <property type="entry name" value="SET_dom_sf"/>
</dbReference>
<dbReference type="Pfam" id="PF00856">
    <property type="entry name" value="SET"/>
    <property type="match status" value="1"/>
</dbReference>
<dbReference type="SUPFAM" id="SSF82199">
    <property type="entry name" value="SET domain"/>
    <property type="match status" value="1"/>
</dbReference>
<dbReference type="Gene3D" id="1.10.220.160">
    <property type="match status" value="1"/>
</dbReference>
<accession>A0ABR3FU97</accession>
<dbReference type="Gene3D" id="2.170.270.10">
    <property type="entry name" value="SET domain"/>
    <property type="match status" value="1"/>
</dbReference>
<proteinExistence type="predicted"/>
<comment type="caution">
    <text evidence="8">The sequence shown here is derived from an EMBL/GenBank/DDBJ whole genome shotgun (WGS) entry which is preliminary data.</text>
</comment>
<feature type="domain" description="SET" evidence="7">
    <location>
        <begin position="93"/>
        <end position="385"/>
    </location>
</feature>
<evidence type="ECO:0000259" key="7">
    <source>
        <dbReference type="PROSITE" id="PS50280"/>
    </source>
</evidence>
<keyword evidence="1" id="KW-0489">Methyltransferase</keyword>
<name>A0ABR3FU97_9AGAR</name>
<evidence type="ECO:0000256" key="1">
    <source>
        <dbReference type="ARBA" id="ARBA00022603"/>
    </source>
</evidence>
<gene>
    <name evidence="8" type="ORF">V5O48_002913</name>
</gene>
<protein>
    <recommendedName>
        <fullName evidence="5">Histone-lysine N-methyltransferase SET5</fullName>
    </recommendedName>
    <alternativeName>
        <fullName evidence="4">SET domain-containing protein 5</fullName>
    </alternativeName>
</protein>
<evidence type="ECO:0000256" key="5">
    <source>
        <dbReference type="ARBA" id="ARBA00044528"/>
    </source>
</evidence>
<reference evidence="8 9" key="1">
    <citation type="submission" date="2024-02" db="EMBL/GenBank/DDBJ databases">
        <title>A draft genome for the cacao thread blight pathogen Marasmius crinis-equi.</title>
        <authorList>
            <person name="Cohen S.P."/>
            <person name="Baruah I.K."/>
            <person name="Amoako-Attah I."/>
            <person name="Bukari Y."/>
            <person name="Meinhardt L.W."/>
            <person name="Bailey B.A."/>
        </authorList>
    </citation>
    <scope>NUCLEOTIDE SEQUENCE [LARGE SCALE GENOMIC DNA]</scope>
    <source>
        <strain evidence="8 9">GH-76</strain>
    </source>
</reference>
<evidence type="ECO:0000256" key="4">
    <source>
        <dbReference type="ARBA" id="ARBA00042380"/>
    </source>
</evidence>
<dbReference type="PROSITE" id="PS50280">
    <property type="entry name" value="SET"/>
    <property type="match status" value="1"/>
</dbReference>
<dbReference type="CDD" id="cd20071">
    <property type="entry name" value="SET_SMYD"/>
    <property type="match status" value="1"/>
</dbReference>
<evidence type="ECO:0000313" key="8">
    <source>
        <dbReference type="EMBL" id="KAL0579071.1"/>
    </source>
</evidence>
<evidence type="ECO:0000256" key="3">
    <source>
        <dbReference type="ARBA" id="ARBA00022691"/>
    </source>
</evidence>
<evidence type="ECO:0000256" key="6">
    <source>
        <dbReference type="ARBA" id="ARBA00048619"/>
    </source>
</evidence>
<sequence length="453" mass="50967">MSTKLTPSDNELKDVLRSLKSSNPSLGIPKIHALLLQSRPDWLVSEKRTRKFLQNEGLVISADPNGNSFQEKGKAPYPSSRVIPNFDVEKWSTKVEVKYFNKRKGKGLVAKENISEGDTLWKEDPFIIAPEWELYDLQVQSSACSHCTTPFSATTSTSLITSCPSSSSFASSSTDCPARFCNRLCQARSAKNHSLLCPSQNPASIPLLKWAHEAQWLALHALAQLTSRMMLANQVDSKLAEEDWRIYSSLAQMSMVDRAKYCFNEGEADPASQEGWKKAFELYMQAFKRPASSSEQKKLAKLYKKPLRAEVERELFEYEGFLRGLGRMSLNLEAHGGLYALHSHMNHSCSPNISVRHLDRTTLSRVSIIALRDIKVGEELNVTYVNPKNDVRARQRELEQWGFGKCMCERCVREVKELKDKGEDVEPVNGDASGGSFDMKDLEKELKAGFGLM</sequence>
<dbReference type="EMBL" id="JBAHYK010000072">
    <property type="protein sequence ID" value="KAL0579071.1"/>
    <property type="molecule type" value="Genomic_DNA"/>
</dbReference>